<feature type="compositionally biased region" description="Low complexity" evidence="4">
    <location>
        <begin position="197"/>
        <end position="208"/>
    </location>
</feature>
<feature type="compositionally biased region" description="Low complexity" evidence="4">
    <location>
        <begin position="176"/>
        <end position="187"/>
    </location>
</feature>
<feature type="compositionally biased region" description="Acidic residues" evidence="4">
    <location>
        <begin position="17"/>
        <end position="29"/>
    </location>
</feature>
<evidence type="ECO:0000256" key="1">
    <source>
        <dbReference type="ARBA" id="ARBA00004370"/>
    </source>
</evidence>
<comment type="subcellular location">
    <subcellularLocation>
        <location evidence="1">Membrane</location>
    </subcellularLocation>
</comment>
<gene>
    <name evidence="6" type="primary">pal_7</name>
    <name evidence="6" type="ORF">GMJLKIPL_6282</name>
</gene>
<evidence type="ECO:0000256" key="4">
    <source>
        <dbReference type="SAM" id="MobiDB-lite"/>
    </source>
</evidence>
<dbReference type="InterPro" id="IPR006665">
    <property type="entry name" value="OmpA-like"/>
</dbReference>
<dbReference type="SUPFAM" id="SSF103088">
    <property type="entry name" value="OmpA-like"/>
    <property type="match status" value="1"/>
</dbReference>
<dbReference type="PRINTS" id="PR01021">
    <property type="entry name" value="OMPADOMAIN"/>
</dbReference>
<comment type="caution">
    <text evidence="6">The sequence shown here is derived from an EMBL/GenBank/DDBJ whole genome shotgun (WGS) entry which is preliminary data.</text>
</comment>
<dbReference type="InterPro" id="IPR036737">
    <property type="entry name" value="OmpA-like_sf"/>
</dbReference>
<keyword evidence="6" id="KW-0449">Lipoprotein</keyword>
<evidence type="ECO:0000313" key="7">
    <source>
        <dbReference type="Proteomes" id="UP001055153"/>
    </source>
</evidence>
<dbReference type="PROSITE" id="PS51123">
    <property type="entry name" value="OMPA_2"/>
    <property type="match status" value="1"/>
</dbReference>
<feature type="region of interest" description="Disordered" evidence="4">
    <location>
        <begin position="176"/>
        <end position="219"/>
    </location>
</feature>
<evidence type="ECO:0000256" key="2">
    <source>
        <dbReference type="ARBA" id="ARBA00023136"/>
    </source>
</evidence>
<dbReference type="Pfam" id="PF01471">
    <property type="entry name" value="PG_binding_1"/>
    <property type="match status" value="1"/>
</dbReference>
<evidence type="ECO:0000313" key="6">
    <source>
        <dbReference type="EMBL" id="GJE04321.1"/>
    </source>
</evidence>
<dbReference type="Gene3D" id="1.10.101.10">
    <property type="entry name" value="PGBD-like superfamily/PGBD"/>
    <property type="match status" value="1"/>
</dbReference>
<dbReference type="Proteomes" id="UP001055153">
    <property type="component" value="Unassembled WGS sequence"/>
</dbReference>
<dbReference type="InterPro" id="IPR036365">
    <property type="entry name" value="PGBD-like_sf"/>
</dbReference>
<reference evidence="6" key="1">
    <citation type="journal article" date="2021" name="Front. Microbiol.">
        <title>Comprehensive Comparative Genomics and Phenotyping of Methylobacterium Species.</title>
        <authorList>
            <person name="Alessa O."/>
            <person name="Ogura Y."/>
            <person name="Fujitani Y."/>
            <person name="Takami H."/>
            <person name="Hayashi T."/>
            <person name="Sahin N."/>
            <person name="Tani A."/>
        </authorList>
    </citation>
    <scope>NUCLEOTIDE SEQUENCE</scope>
    <source>
        <strain evidence="6">DSM 17168</strain>
    </source>
</reference>
<feature type="region of interest" description="Disordered" evidence="4">
    <location>
        <begin position="1"/>
        <end position="93"/>
    </location>
</feature>
<keyword evidence="7" id="KW-1185">Reference proteome</keyword>
<dbReference type="RefSeq" id="WP_238241684.1">
    <property type="nucleotide sequence ID" value="NZ_BPQQ01000112.1"/>
</dbReference>
<dbReference type="Gene3D" id="3.30.1330.60">
    <property type="entry name" value="OmpA-like domain"/>
    <property type="match status" value="1"/>
</dbReference>
<protein>
    <submittedName>
        <fullName evidence="6">Peptidoglycan-associated lipoprotein</fullName>
    </submittedName>
</protein>
<feature type="domain" description="OmpA-like" evidence="5">
    <location>
        <begin position="298"/>
        <end position="424"/>
    </location>
</feature>
<evidence type="ECO:0000259" key="5">
    <source>
        <dbReference type="PROSITE" id="PS51123"/>
    </source>
</evidence>
<dbReference type="InterPro" id="IPR036366">
    <property type="entry name" value="PGBDSf"/>
</dbReference>
<dbReference type="SUPFAM" id="SSF47090">
    <property type="entry name" value="PGBD-like"/>
    <property type="match status" value="1"/>
</dbReference>
<proteinExistence type="predicted"/>
<name>A0ABQ4SPV4_9HYPH</name>
<dbReference type="InterPro" id="IPR006664">
    <property type="entry name" value="OMP_bac"/>
</dbReference>
<dbReference type="InterPro" id="IPR002477">
    <property type="entry name" value="Peptidoglycan-bd-like"/>
</dbReference>
<keyword evidence="2 3" id="KW-0472">Membrane</keyword>
<evidence type="ECO:0000256" key="3">
    <source>
        <dbReference type="PROSITE-ProRule" id="PRU00473"/>
    </source>
</evidence>
<dbReference type="EMBL" id="BPQQ01000112">
    <property type="protein sequence ID" value="GJE04321.1"/>
    <property type="molecule type" value="Genomic_DNA"/>
</dbReference>
<sequence length="672" mass="70678">MANIDQFETIPFHGETEGEGEWTPELYEESEIRRGPPRSPTRMGAGPRQARRPGVLPKPRLAPRAPPPRMRVPRSPGGPSRIKPPASRPPLIRPLWRPYPGPVSTWIERVAPSGGEGPSELARWTQSCLNRALGLSLPITGLLDPATREAVRRFQAREKLPVDGIVGPPTQAALGAACARGPGAEPAEGGGGGGGAEPPAESGANEPPGDAPPEQGELTRGGCGCAACRERANAGEFAFVAEGETFEAMSLGAAFESELFEGEAFEGELFEGEAWQDEASRTAPSPSGASRPCAMIPVDCPPPGRPALVLDGFRFDASALDPARHGPPIKGLAGRILASQRSGRPIRSVTIAGHTDAVGNDDYNFALARRRAHAVSQALCAALEAARRGATRGFTVRLTSCGERQTKRTPELSRRVEIFLPSPGVVPGRRNPPDTAICGVPRGGVRRELAAEEEWSGEVQTPARRTGVARAVAPALCFFQNTDLTSHRNHFHHQAARWAGRIGAQAAPTRPNCVKQVGATAYDTGADIIGTIQAARACQRKRVAAIHIFSHSGSNGVFGSRSGAAVGLYRDGVDAAARAQGARVVTDIPTDALAENVVVVLHGCNAAAGSDSVAAALFRHLAAHLRTPRVFGHPNSGCAGRDNSWREFSRAAPGGRAVRSIAPVYEGKGGCS</sequence>
<dbReference type="Pfam" id="PF00691">
    <property type="entry name" value="OmpA"/>
    <property type="match status" value="1"/>
</dbReference>
<accession>A0ABQ4SPV4</accession>
<reference evidence="6" key="2">
    <citation type="submission" date="2021-08" db="EMBL/GenBank/DDBJ databases">
        <authorList>
            <person name="Tani A."/>
            <person name="Ola A."/>
            <person name="Ogura Y."/>
            <person name="Katsura K."/>
            <person name="Hayashi T."/>
        </authorList>
    </citation>
    <scope>NUCLEOTIDE SEQUENCE</scope>
    <source>
        <strain evidence="6">DSM 17168</strain>
    </source>
</reference>
<organism evidence="6 7">
    <name type="scientific">Methylobacterium isbiliense</name>
    <dbReference type="NCBI Taxonomy" id="315478"/>
    <lineage>
        <taxon>Bacteria</taxon>
        <taxon>Pseudomonadati</taxon>
        <taxon>Pseudomonadota</taxon>
        <taxon>Alphaproteobacteria</taxon>
        <taxon>Hyphomicrobiales</taxon>
        <taxon>Methylobacteriaceae</taxon>
        <taxon>Methylobacterium</taxon>
    </lineage>
</organism>